<evidence type="ECO:0000313" key="10">
    <source>
        <dbReference type="Proteomes" id="UP001497644"/>
    </source>
</evidence>
<evidence type="ECO:0000256" key="5">
    <source>
        <dbReference type="ARBA" id="ARBA00068096"/>
    </source>
</evidence>
<keyword evidence="2" id="KW-0964">Secreted</keyword>
<dbReference type="Gene3D" id="2.40.10.10">
    <property type="entry name" value="Trypsin-like serine proteases"/>
    <property type="match status" value="2"/>
</dbReference>
<dbReference type="SMART" id="SM00020">
    <property type="entry name" value="Tryp_SPc"/>
    <property type="match status" value="1"/>
</dbReference>
<comment type="similarity">
    <text evidence="4">Belongs to the peptidase S1 family. CLIP subfamily.</text>
</comment>
<dbReference type="GO" id="GO:0005576">
    <property type="term" value="C:extracellular region"/>
    <property type="evidence" value="ECO:0007669"/>
    <property type="project" value="UniProtKB-SubCell"/>
</dbReference>
<evidence type="ECO:0000256" key="2">
    <source>
        <dbReference type="ARBA" id="ARBA00022525"/>
    </source>
</evidence>
<gene>
    <name evidence="9" type="ORF">LPLAT_LOCUS641</name>
</gene>
<dbReference type="PROSITE" id="PS50240">
    <property type="entry name" value="TRYPSIN_DOM"/>
    <property type="match status" value="1"/>
</dbReference>
<evidence type="ECO:0000313" key="9">
    <source>
        <dbReference type="EMBL" id="CAL1673837.1"/>
    </source>
</evidence>
<name>A0AAV2N2J2_9HYME</name>
<dbReference type="InterPro" id="IPR041515">
    <property type="entry name" value="PPAF-2-like_Clip"/>
</dbReference>
<dbReference type="PROSITE" id="PS00134">
    <property type="entry name" value="TRYPSIN_HIS"/>
    <property type="match status" value="1"/>
</dbReference>
<feature type="chain" id="PRO_5043886834" description="Phenoloxidase-activating factor 2" evidence="7">
    <location>
        <begin position="27"/>
        <end position="652"/>
    </location>
</feature>
<dbReference type="FunFam" id="2.40.10.10:FF:000038">
    <property type="entry name" value="Serine protease"/>
    <property type="match status" value="1"/>
</dbReference>
<dbReference type="InterPro" id="IPR001314">
    <property type="entry name" value="Peptidase_S1A"/>
</dbReference>
<dbReference type="PANTHER" id="PTHR24256">
    <property type="entry name" value="TRYPTASE-RELATED"/>
    <property type="match status" value="1"/>
</dbReference>
<dbReference type="CDD" id="cd00190">
    <property type="entry name" value="Tryp_SPc"/>
    <property type="match status" value="1"/>
</dbReference>
<dbReference type="InterPro" id="IPR051487">
    <property type="entry name" value="Ser/Thr_Proteases_Immune/Dev"/>
</dbReference>
<keyword evidence="7" id="KW-0732">Signal</keyword>
<feature type="signal peptide" evidence="7">
    <location>
        <begin position="1"/>
        <end position="26"/>
    </location>
</feature>
<dbReference type="GO" id="GO:0006508">
    <property type="term" value="P:proteolysis"/>
    <property type="evidence" value="ECO:0007669"/>
    <property type="project" value="InterPro"/>
</dbReference>
<accession>A0AAV2N2J2</accession>
<dbReference type="InterPro" id="IPR009003">
    <property type="entry name" value="Peptidase_S1_PA"/>
</dbReference>
<evidence type="ECO:0000256" key="4">
    <source>
        <dbReference type="ARBA" id="ARBA00024195"/>
    </source>
</evidence>
<evidence type="ECO:0000259" key="8">
    <source>
        <dbReference type="PROSITE" id="PS50240"/>
    </source>
</evidence>
<sequence>MAQLYVLLVNVIVIAMMMMMIGVAFSGDTNREPVQIERPVRMIRVGNVFFPQNRNAMSFIDSSPIFFLHLLKYKPQYQKLDKISSTTTTTTTTIIPSTTDCICVPFYLCDSNQTIITDGTGIIDFRVTGCPGIFEVCCYLRNVTRPPPTIPPPTTSPPIFPTAPPIPTVTVLPNCICVERSLCDPNGIVSFGEGVINPRQQYGLCPNANQVCCRILATTTQPPTTSPPMTTVPSTTTTPGQTQLCFVCNNIIQCFTCAIIIAPDGNVIDPRFYQILSGGNVCSLTSLLSCQASPPPSSITDLLGPLKNPGTPQACYCVKTWLCSEGNVISPDGLGIIDPRFTACSSADQVCCRLAGIDLQGLRSTSATSSRGLAIGRSDHLTPEITCGIQNNSYAPLQPAPADSGKTYFAEFPWMVALLVKPATGDSYVFQCGASMISNEAVLTAAHCVVNQKPENLIARFGQWDMGSNVQPLPIQEANILTIAVHPSYYSGGLFHDVAILVLEKSVVYSANVAPICLPEQGTIFPARSKCYGIGWGSNSFGPEGKYQAELRKVDLPIVDRADCQTRLRSTRLSQYFQLHGSFICAGGEANRDTCRGDGGGPLICPATTGQFFQAGIVSWGIDCGISNIPAVYASVSQHRQWIDQQLATFGV</sequence>
<keyword evidence="3" id="KW-1015">Disulfide bond</keyword>
<dbReference type="Pfam" id="PF18322">
    <property type="entry name" value="CLIP_1"/>
    <property type="match status" value="3"/>
</dbReference>
<dbReference type="Proteomes" id="UP001497644">
    <property type="component" value="Chromosome 1"/>
</dbReference>
<dbReference type="InterPro" id="IPR001254">
    <property type="entry name" value="Trypsin_dom"/>
</dbReference>
<evidence type="ECO:0000256" key="6">
    <source>
        <dbReference type="ARBA" id="ARBA00076468"/>
    </source>
</evidence>
<evidence type="ECO:0000256" key="1">
    <source>
        <dbReference type="ARBA" id="ARBA00004613"/>
    </source>
</evidence>
<dbReference type="EMBL" id="OZ034824">
    <property type="protein sequence ID" value="CAL1673837.1"/>
    <property type="molecule type" value="Genomic_DNA"/>
</dbReference>
<organism evidence="9 10">
    <name type="scientific">Lasius platythorax</name>
    <dbReference type="NCBI Taxonomy" id="488582"/>
    <lineage>
        <taxon>Eukaryota</taxon>
        <taxon>Metazoa</taxon>
        <taxon>Ecdysozoa</taxon>
        <taxon>Arthropoda</taxon>
        <taxon>Hexapoda</taxon>
        <taxon>Insecta</taxon>
        <taxon>Pterygota</taxon>
        <taxon>Neoptera</taxon>
        <taxon>Endopterygota</taxon>
        <taxon>Hymenoptera</taxon>
        <taxon>Apocrita</taxon>
        <taxon>Aculeata</taxon>
        <taxon>Formicoidea</taxon>
        <taxon>Formicidae</taxon>
        <taxon>Formicinae</taxon>
        <taxon>Lasius</taxon>
        <taxon>Lasius</taxon>
    </lineage>
</organism>
<comment type="subcellular location">
    <subcellularLocation>
        <location evidence="1">Secreted</location>
    </subcellularLocation>
</comment>
<reference evidence="9 10" key="1">
    <citation type="submission" date="2024-04" db="EMBL/GenBank/DDBJ databases">
        <authorList>
            <consortium name="Molecular Ecology Group"/>
        </authorList>
    </citation>
    <scope>NUCLEOTIDE SEQUENCE [LARGE SCALE GENOMIC DNA]</scope>
</reference>
<dbReference type="GO" id="GO:0004252">
    <property type="term" value="F:serine-type endopeptidase activity"/>
    <property type="evidence" value="ECO:0007669"/>
    <property type="project" value="InterPro"/>
</dbReference>
<feature type="domain" description="Peptidase S1" evidence="8">
    <location>
        <begin position="385"/>
        <end position="648"/>
    </location>
</feature>
<dbReference type="PRINTS" id="PR00722">
    <property type="entry name" value="CHYMOTRYPSIN"/>
</dbReference>
<proteinExistence type="inferred from homology"/>
<dbReference type="InterPro" id="IPR043504">
    <property type="entry name" value="Peptidase_S1_PA_chymotrypsin"/>
</dbReference>
<evidence type="ECO:0000256" key="3">
    <source>
        <dbReference type="ARBA" id="ARBA00023157"/>
    </source>
</evidence>
<dbReference type="InterPro" id="IPR018114">
    <property type="entry name" value="TRYPSIN_HIS"/>
</dbReference>
<protein>
    <recommendedName>
        <fullName evidence="5">Phenoloxidase-activating factor 2</fullName>
    </recommendedName>
    <alternativeName>
        <fullName evidence="6">Prophenoloxidase-activating factor II</fullName>
    </alternativeName>
</protein>
<keyword evidence="10" id="KW-1185">Reference proteome</keyword>
<dbReference type="Pfam" id="PF00089">
    <property type="entry name" value="Trypsin"/>
    <property type="match status" value="1"/>
</dbReference>
<dbReference type="AlphaFoldDB" id="A0AAV2N2J2"/>
<evidence type="ECO:0000256" key="7">
    <source>
        <dbReference type="SAM" id="SignalP"/>
    </source>
</evidence>
<dbReference type="SUPFAM" id="SSF50494">
    <property type="entry name" value="Trypsin-like serine proteases"/>
    <property type="match status" value="1"/>
</dbReference>